<dbReference type="Proteomes" id="UP000887566">
    <property type="component" value="Unplaced"/>
</dbReference>
<evidence type="ECO:0000256" key="1">
    <source>
        <dbReference type="SAM" id="MobiDB-lite"/>
    </source>
</evidence>
<organism evidence="2 3">
    <name type="scientific">Plectus sambesii</name>
    <dbReference type="NCBI Taxonomy" id="2011161"/>
    <lineage>
        <taxon>Eukaryota</taxon>
        <taxon>Metazoa</taxon>
        <taxon>Ecdysozoa</taxon>
        <taxon>Nematoda</taxon>
        <taxon>Chromadorea</taxon>
        <taxon>Plectida</taxon>
        <taxon>Plectina</taxon>
        <taxon>Plectoidea</taxon>
        <taxon>Plectidae</taxon>
        <taxon>Plectus</taxon>
    </lineage>
</organism>
<accession>A0A914WWI8</accession>
<dbReference type="WBParaSite" id="PSAMB.scaffold551size62451.g6998.t1">
    <property type="protein sequence ID" value="PSAMB.scaffold551size62451.g6998.t1"/>
    <property type="gene ID" value="PSAMB.scaffold551size62451.g6998"/>
</dbReference>
<protein>
    <submittedName>
        <fullName evidence="3">Uncharacterized protein</fullName>
    </submittedName>
</protein>
<reference evidence="3" key="1">
    <citation type="submission" date="2022-11" db="UniProtKB">
        <authorList>
            <consortium name="WormBaseParasite"/>
        </authorList>
    </citation>
    <scope>IDENTIFICATION</scope>
</reference>
<sequence length="194" mass="21715">MRRPSLRCPAANQTPPTPCQPARRVPPRRTPTMPALMSAYERAQDQYRPDITSIATIRRADAAPIGCRASKGRSKCLPLPSLPRVLRTASRRYLKNCMPYNNTLIAYVRLTTYQRKTVAISKASIRSIREQSVRVGASGFSRWGVEPKVTVRWRGSSVLVSALVVWPASAFRPNTASSAFVFSPFLHASRYRIL</sequence>
<feature type="region of interest" description="Disordered" evidence="1">
    <location>
        <begin position="1"/>
        <end position="30"/>
    </location>
</feature>
<evidence type="ECO:0000313" key="2">
    <source>
        <dbReference type="Proteomes" id="UP000887566"/>
    </source>
</evidence>
<dbReference type="AlphaFoldDB" id="A0A914WWI8"/>
<evidence type="ECO:0000313" key="3">
    <source>
        <dbReference type="WBParaSite" id="PSAMB.scaffold551size62451.g6998.t1"/>
    </source>
</evidence>
<name>A0A914WWI8_9BILA</name>
<keyword evidence="2" id="KW-1185">Reference proteome</keyword>
<proteinExistence type="predicted"/>